<proteinExistence type="predicted"/>
<dbReference type="AlphaFoldDB" id="A0A248LNP7"/>
<accession>A0A248LNP7</accession>
<organism evidence="2 3">
    <name type="scientific">Laribacter hongkongensis</name>
    <dbReference type="NCBI Taxonomy" id="168471"/>
    <lineage>
        <taxon>Bacteria</taxon>
        <taxon>Pseudomonadati</taxon>
        <taxon>Pseudomonadota</taxon>
        <taxon>Betaproteobacteria</taxon>
        <taxon>Neisseriales</taxon>
        <taxon>Aquaspirillaceae</taxon>
        <taxon>Laribacter</taxon>
    </lineage>
</organism>
<dbReference type="EMBL" id="CP022115">
    <property type="protein sequence ID" value="ASJ26101.1"/>
    <property type="molecule type" value="Genomic_DNA"/>
</dbReference>
<dbReference type="Pfam" id="PF00578">
    <property type="entry name" value="AhpC-TSA"/>
    <property type="match status" value="1"/>
</dbReference>
<feature type="domain" description="Alkyl hydroperoxide reductase subunit C/ Thiol specific antioxidant" evidence="1">
    <location>
        <begin position="3"/>
        <end position="72"/>
    </location>
</feature>
<evidence type="ECO:0000313" key="2">
    <source>
        <dbReference type="EMBL" id="ASJ26101.1"/>
    </source>
</evidence>
<dbReference type="GO" id="GO:0016491">
    <property type="term" value="F:oxidoreductase activity"/>
    <property type="evidence" value="ECO:0007669"/>
    <property type="project" value="InterPro"/>
</dbReference>
<evidence type="ECO:0000259" key="1">
    <source>
        <dbReference type="Pfam" id="PF00578"/>
    </source>
</evidence>
<dbReference type="Proteomes" id="UP000197424">
    <property type="component" value="Chromosome"/>
</dbReference>
<dbReference type="InterPro" id="IPR000866">
    <property type="entry name" value="AhpC/TSA"/>
</dbReference>
<dbReference type="InterPro" id="IPR036249">
    <property type="entry name" value="Thioredoxin-like_sf"/>
</dbReference>
<dbReference type="Gene3D" id="3.40.30.10">
    <property type="entry name" value="Glutaredoxin"/>
    <property type="match status" value="1"/>
</dbReference>
<name>A0A248LNP7_9NEIS</name>
<reference evidence="3" key="1">
    <citation type="submission" date="2017-06" db="EMBL/GenBank/DDBJ databases">
        <title>Whole genome sequence of Laribacter hongkongensis LHGZ1.</title>
        <authorList>
            <person name="Chen D."/>
            <person name="Wu H."/>
            <person name="Chen J."/>
        </authorList>
    </citation>
    <scope>NUCLEOTIDE SEQUENCE [LARGE SCALE GENOMIC DNA]</scope>
    <source>
        <strain evidence="3">LHGZ1</strain>
    </source>
</reference>
<dbReference type="SUPFAM" id="SSF52833">
    <property type="entry name" value="Thioredoxin-like"/>
    <property type="match status" value="1"/>
</dbReference>
<dbReference type="GO" id="GO:0016209">
    <property type="term" value="F:antioxidant activity"/>
    <property type="evidence" value="ECO:0007669"/>
    <property type="project" value="InterPro"/>
</dbReference>
<sequence length="95" mass="10360">MLNTYAQKWGPHGVSVVGIALDQAVEVKNFVQMFSITYPVLLGGNQAAMDLMRANGNPVGALPFTLVLDRQGRPVARITGRLTEEQLDAVVLPRR</sequence>
<dbReference type="CDD" id="cd02966">
    <property type="entry name" value="TlpA_like_family"/>
    <property type="match status" value="1"/>
</dbReference>
<gene>
    <name evidence="2" type="primary">dsbE</name>
    <name evidence="2" type="ORF">LHGZ1_3270</name>
</gene>
<evidence type="ECO:0000313" key="3">
    <source>
        <dbReference type="Proteomes" id="UP000197424"/>
    </source>
</evidence>
<protein>
    <submittedName>
        <fullName evidence="2">DsbE</fullName>
    </submittedName>
</protein>